<name>A0A5N8VCD7_9ACTN</name>
<dbReference type="Proteomes" id="UP000325849">
    <property type="component" value="Unassembled WGS sequence"/>
</dbReference>
<keyword evidence="3" id="KW-1185">Reference proteome</keyword>
<evidence type="ECO:0000313" key="2">
    <source>
        <dbReference type="EMBL" id="MPY32907.1"/>
    </source>
</evidence>
<feature type="transmembrane region" description="Helical" evidence="1">
    <location>
        <begin position="39"/>
        <end position="57"/>
    </location>
</feature>
<feature type="transmembrane region" description="Helical" evidence="1">
    <location>
        <begin position="69"/>
        <end position="89"/>
    </location>
</feature>
<keyword evidence="1" id="KW-1133">Transmembrane helix</keyword>
<sequence>MTWQWIGLTIFSLTLLPAGLAMAAGWAPARLRAQLAPVRAHGWALLSLYAVAPLNAIPRLGGASPEMSLALTAVGGIVGVAGCLLAGLARLGTAKGGVR</sequence>
<dbReference type="AlphaFoldDB" id="A0A5N8VCD7"/>
<reference evidence="2 3" key="1">
    <citation type="submission" date="2019-07" db="EMBL/GenBank/DDBJ databases">
        <title>New species of Amycolatopsis and Streptomyces.</title>
        <authorList>
            <person name="Duangmal K."/>
            <person name="Teo W.F.A."/>
            <person name="Lipun K."/>
        </authorList>
    </citation>
    <scope>NUCLEOTIDE SEQUENCE [LARGE SCALE GENOMIC DNA]</scope>
    <source>
        <strain evidence="2 3">NBRC 109810</strain>
    </source>
</reference>
<protein>
    <submittedName>
        <fullName evidence="2">Uncharacterized protein</fullName>
    </submittedName>
</protein>
<organism evidence="2 3">
    <name type="scientific">Streptomyces adustus</name>
    <dbReference type="NCBI Taxonomy" id="1609272"/>
    <lineage>
        <taxon>Bacteria</taxon>
        <taxon>Bacillati</taxon>
        <taxon>Actinomycetota</taxon>
        <taxon>Actinomycetes</taxon>
        <taxon>Kitasatosporales</taxon>
        <taxon>Streptomycetaceae</taxon>
        <taxon>Streptomyces</taxon>
    </lineage>
</organism>
<keyword evidence="1" id="KW-0472">Membrane</keyword>
<evidence type="ECO:0000313" key="3">
    <source>
        <dbReference type="Proteomes" id="UP000325849"/>
    </source>
</evidence>
<dbReference type="OrthoDB" id="4325083at2"/>
<evidence type="ECO:0000256" key="1">
    <source>
        <dbReference type="SAM" id="Phobius"/>
    </source>
</evidence>
<gene>
    <name evidence="2" type="ORF">FNH09_17030</name>
</gene>
<proteinExistence type="predicted"/>
<dbReference type="EMBL" id="VJZD01000059">
    <property type="protein sequence ID" value="MPY32907.1"/>
    <property type="molecule type" value="Genomic_DNA"/>
</dbReference>
<comment type="caution">
    <text evidence="2">The sequence shown here is derived from an EMBL/GenBank/DDBJ whole genome shotgun (WGS) entry which is preliminary data.</text>
</comment>
<accession>A0A5N8VCD7</accession>
<keyword evidence="1" id="KW-0812">Transmembrane</keyword>